<dbReference type="FunFam" id="1.10.1040.10:FF:000003">
    <property type="entry name" value="Ketol-acid reductoisomerase, mitochondrial"/>
    <property type="match status" value="1"/>
</dbReference>
<dbReference type="NCBIfam" id="TIGR00465">
    <property type="entry name" value="ilvC"/>
    <property type="match status" value="1"/>
</dbReference>
<organism evidence="17 18">
    <name type="scientific">Armillaria borealis</name>
    <dbReference type="NCBI Taxonomy" id="47425"/>
    <lineage>
        <taxon>Eukaryota</taxon>
        <taxon>Fungi</taxon>
        <taxon>Dikarya</taxon>
        <taxon>Basidiomycota</taxon>
        <taxon>Agaricomycotina</taxon>
        <taxon>Agaricomycetes</taxon>
        <taxon>Agaricomycetidae</taxon>
        <taxon>Agaricales</taxon>
        <taxon>Marasmiineae</taxon>
        <taxon>Physalacriaceae</taxon>
        <taxon>Armillaria</taxon>
    </lineage>
</organism>
<dbReference type="PIRSF" id="PIRSF000119">
    <property type="entry name" value="Ilv5_fungal"/>
    <property type="match status" value="1"/>
</dbReference>
<comment type="cofactor">
    <cofactor evidence="13">
        <name>Mg(2+)</name>
        <dbReference type="ChEBI" id="CHEBI:18420"/>
    </cofactor>
    <text evidence="13">Binds 2 magnesium ions per subunit.</text>
</comment>
<keyword evidence="6 13" id="KW-0479">Metal-binding</keyword>
<dbReference type="InterPro" id="IPR016207">
    <property type="entry name" value="KetolA_reductoisomerase_fun"/>
</dbReference>
<dbReference type="Proteomes" id="UP001175226">
    <property type="component" value="Unassembled WGS sequence"/>
</dbReference>
<keyword evidence="11 13" id="KW-0496">Mitochondrion</keyword>
<evidence type="ECO:0000256" key="8">
    <source>
        <dbReference type="ARBA" id="ARBA00022857"/>
    </source>
</evidence>
<comment type="pathway">
    <text evidence="3">Amino-acid biosynthesis; L-isoleucine biosynthesis; L-isoleucine from 2-oxobutanoate: step 2/4.</text>
</comment>
<comment type="subcellular location">
    <subcellularLocation>
        <location evidence="1 13">Mitochondrion</location>
    </subcellularLocation>
</comment>
<dbReference type="EC" id="1.1.1.86" evidence="13"/>
<dbReference type="Pfam" id="PF07991">
    <property type="entry name" value="KARI_N"/>
    <property type="match status" value="2"/>
</dbReference>
<evidence type="ECO:0000256" key="9">
    <source>
        <dbReference type="ARBA" id="ARBA00022946"/>
    </source>
</evidence>
<dbReference type="GO" id="GO:0046872">
    <property type="term" value="F:metal ion binding"/>
    <property type="evidence" value="ECO:0007669"/>
    <property type="project" value="UniProtKB-UniRule"/>
</dbReference>
<sequence length="431" mass="47160">MASLATRSASQALRAASRRAPRAAAAKNVLKSTQTASYSLLAKAATKPIQKASPISQGVRGIKTLDFAGTKEVVYERRDWPLAKLQDYFKNDTLALIGYGSQGHGQGLNARDNGLNIIVGVRKDGESWKQAMADGWVHGFSNSCVAHFSDTVLQVPGETLFPIEEAISKGTIIMNLLSDAAQSQTWPTVAPLITKGKTLYFSHGFSVVYKEDTKVIPPADVDVILVAPKGSGRTVRTLFKEGRGINSSVAIFQDVTGKAKEKAIALGVGIGSGYMYDTTFEKEVYSDLYGERGVLMGAIQGLFLAQYQVLRKNGHTPSEAFNETVEEATQSLYPLIGQKGMDYMYNACSTTARRGALDWAPVFEKANVPIFEQLYESVKNGTETRKSLEFNGRSTYREDLAKELAVINDQEIWRAGKTVRSLRPDYKPESE</sequence>
<feature type="binding site" evidence="14">
    <location>
        <position position="291"/>
    </location>
    <ligand>
        <name>Mg(2+)</name>
        <dbReference type="ChEBI" id="CHEBI:18420"/>
        <label>1</label>
    </ligand>
</feature>
<evidence type="ECO:0000256" key="12">
    <source>
        <dbReference type="ARBA" id="ARBA00023304"/>
    </source>
</evidence>
<dbReference type="GO" id="GO:0009099">
    <property type="term" value="P:L-valine biosynthetic process"/>
    <property type="evidence" value="ECO:0007669"/>
    <property type="project" value="UniProtKB-UniRule"/>
</dbReference>
<dbReference type="GO" id="GO:0009097">
    <property type="term" value="P:isoleucine biosynthetic process"/>
    <property type="evidence" value="ECO:0007669"/>
    <property type="project" value="UniProtKB-UniRule"/>
</dbReference>
<feature type="binding site" evidence="14">
    <location>
        <position position="327"/>
    </location>
    <ligand>
        <name>Mg(2+)</name>
        <dbReference type="ChEBI" id="CHEBI:18420"/>
        <label>2</label>
    </ligand>
</feature>
<accession>A0AA39JW18</accession>
<evidence type="ECO:0000313" key="18">
    <source>
        <dbReference type="Proteomes" id="UP001175226"/>
    </source>
</evidence>
<evidence type="ECO:0000256" key="2">
    <source>
        <dbReference type="ARBA" id="ARBA00004864"/>
    </source>
</evidence>
<dbReference type="GO" id="GO:0005759">
    <property type="term" value="C:mitochondrial matrix"/>
    <property type="evidence" value="ECO:0007669"/>
    <property type="project" value="UniProtKB-ARBA"/>
</dbReference>
<feature type="binding site" evidence="14">
    <location>
        <position position="287"/>
    </location>
    <ligand>
        <name>Mg(2+)</name>
        <dbReference type="ChEBI" id="CHEBI:18420"/>
        <label>2</label>
    </ligand>
</feature>
<name>A0AA39JW18_9AGAR</name>
<dbReference type="PROSITE" id="PS51851">
    <property type="entry name" value="KARI_C"/>
    <property type="match status" value="1"/>
</dbReference>
<evidence type="ECO:0000256" key="13">
    <source>
        <dbReference type="PIRNR" id="PIRNR000119"/>
    </source>
</evidence>
<evidence type="ECO:0000256" key="3">
    <source>
        <dbReference type="ARBA" id="ARBA00004885"/>
    </source>
</evidence>
<evidence type="ECO:0000256" key="6">
    <source>
        <dbReference type="ARBA" id="ARBA00022723"/>
    </source>
</evidence>
<evidence type="ECO:0000259" key="16">
    <source>
        <dbReference type="PROSITE" id="PS51851"/>
    </source>
</evidence>
<evidence type="ECO:0000256" key="5">
    <source>
        <dbReference type="ARBA" id="ARBA00022605"/>
    </source>
</evidence>
<dbReference type="PANTHER" id="PTHR21371">
    <property type="entry name" value="KETOL-ACID REDUCTOISOMERASE, MITOCHONDRIAL"/>
    <property type="match status" value="1"/>
</dbReference>
<keyword evidence="5 13" id="KW-0028">Amino-acid biosynthesis</keyword>
<comment type="catalytic activity">
    <reaction evidence="13">
        <text>(2R)-2,3-dihydroxy-3-methylbutanoate + NADP(+) = (2S)-2-acetolactate + NADPH + H(+)</text>
        <dbReference type="Rhea" id="RHEA:22068"/>
        <dbReference type="ChEBI" id="CHEBI:15378"/>
        <dbReference type="ChEBI" id="CHEBI:49072"/>
        <dbReference type="ChEBI" id="CHEBI:57783"/>
        <dbReference type="ChEBI" id="CHEBI:58349"/>
        <dbReference type="ChEBI" id="CHEBI:58476"/>
        <dbReference type="EC" id="1.1.1.86"/>
    </reaction>
</comment>
<dbReference type="InterPro" id="IPR013328">
    <property type="entry name" value="6PGD_dom2"/>
</dbReference>
<comment type="similarity">
    <text evidence="4 13 14">Belongs to the ketol-acid reductoisomerase family.</text>
</comment>
<reference evidence="17" key="1">
    <citation type="submission" date="2023-06" db="EMBL/GenBank/DDBJ databases">
        <authorList>
            <consortium name="Lawrence Berkeley National Laboratory"/>
            <person name="Ahrendt S."/>
            <person name="Sahu N."/>
            <person name="Indic B."/>
            <person name="Wong-Bajracharya J."/>
            <person name="Merenyi Z."/>
            <person name="Ke H.-M."/>
            <person name="Monk M."/>
            <person name="Kocsube S."/>
            <person name="Drula E."/>
            <person name="Lipzen A."/>
            <person name="Balint B."/>
            <person name="Henrissat B."/>
            <person name="Andreopoulos B."/>
            <person name="Martin F.M."/>
            <person name="Harder C.B."/>
            <person name="Rigling D."/>
            <person name="Ford K.L."/>
            <person name="Foster G.D."/>
            <person name="Pangilinan J."/>
            <person name="Papanicolaou A."/>
            <person name="Barry K."/>
            <person name="LaButti K."/>
            <person name="Viragh M."/>
            <person name="Koriabine M."/>
            <person name="Yan M."/>
            <person name="Riley R."/>
            <person name="Champramary S."/>
            <person name="Plett K.L."/>
            <person name="Tsai I.J."/>
            <person name="Slot J."/>
            <person name="Sipos G."/>
            <person name="Plett J."/>
            <person name="Nagy L.G."/>
            <person name="Grigoriev I.V."/>
        </authorList>
    </citation>
    <scope>NUCLEOTIDE SEQUENCE</scope>
    <source>
        <strain evidence="17">FPL87.14</strain>
    </source>
</reference>
<keyword evidence="8 13" id="KW-0521">NADP</keyword>
<dbReference type="InterPro" id="IPR013116">
    <property type="entry name" value="KARI_N"/>
</dbReference>
<proteinExistence type="inferred from homology"/>
<dbReference type="PROSITE" id="PS51850">
    <property type="entry name" value="KARI_N"/>
    <property type="match status" value="1"/>
</dbReference>
<dbReference type="Gene3D" id="3.40.50.720">
    <property type="entry name" value="NAD(P)-binding Rossmann-like Domain"/>
    <property type="match status" value="2"/>
</dbReference>
<dbReference type="InterPro" id="IPR013023">
    <property type="entry name" value="KARI"/>
</dbReference>
<keyword evidence="12 13" id="KW-0100">Branched-chain amino acid biosynthesis</keyword>
<dbReference type="FunFam" id="3.40.50.720:FF:000167">
    <property type="entry name" value="Ketol-acid reductoisomerase, mitochondrial"/>
    <property type="match status" value="1"/>
</dbReference>
<keyword evidence="10 13" id="KW-0560">Oxidoreductase</keyword>
<protein>
    <recommendedName>
        <fullName evidence="13">Ketol-acid reductoisomerase, mitochondrial</fullName>
        <ecNumber evidence="13">1.1.1.86</ecNumber>
    </recommendedName>
    <alternativeName>
        <fullName evidence="13">Acetohydroxy-acid reductoisomerase</fullName>
    </alternativeName>
    <alternativeName>
        <fullName evidence="13">Alpha-keto-beta-hydroxylacyl reductoisomerase</fullName>
    </alternativeName>
</protein>
<evidence type="ECO:0000259" key="15">
    <source>
        <dbReference type="PROSITE" id="PS51850"/>
    </source>
</evidence>
<gene>
    <name evidence="17" type="ORF">EV421DRAFT_1704267</name>
</gene>
<feature type="binding site" evidence="14">
    <location>
        <position position="349"/>
    </location>
    <ligand>
        <name>substrate</name>
    </ligand>
</feature>
<evidence type="ECO:0000256" key="1">
    <source>
        <dbReference type="ARBA" id="ARBA00004173"/>
    </source>
</evidence>
<evidence type="ECO:0000256" key="7">
    <source>
        <dbReference type="ARBA" id="ARBA00022842"/>
    </source>
</evidence>
<keyword evidence="9" id="KW-0809">Transit peptide</keyword>
<evidence type="ECO:0000313" key="17">
    <source>
        <dbReference type="EMBL" id="KAK0449977.1"/>
    </source>
</evidence>
<dbReference type="Pfam" id="PF01450">
    <property type="entry name" value="KARI_C"/>
    <property type="match status" value="1"/>
</dbReference>
<feature type="binding site" evidence="14">
    <location>
        <position position="323"/>
    </location>
    <ligand>
        <name>Mg(2+)</name>
        <dbReference type="ChEBI" id="CHEBI:18420"/>
        <label>2</label>
    </ligand>
</feature>
<keyword evidence="7 13" id="KW-0460">Magnesium</keyword>
<dbReference type="InterPro" id="IPR008927">
    <property type="entry name" value="6-PGluconate_DH-like_C_sf"/>
</dbReference>
<dbReference type="SUPFAM" id="SSF51735">
    <property type="entry name" value="NAD(P)-binding Rossmann-fold domains"/>
    <property type="match status" value="1"/>
</dbReference>
<dbReference type="Gene3D" id="1.10.1040.10">
    <property type="entry name" value="N-(1-d-carboxylethyl)-l-norvaline Dehydrogenase, domain 2"/>
    <property type="match status" value="3"/>
</dbReference>
<dbReference type="GO" id="GO:0004455">
    <property type="term" value="F:ketol-acid reductoisomerase activity"/>
    <property type="evidence" value="ECO:0007669"/>
    <property type="project" value="UniProtKB-UniRule"/>
</dbReference>
<evidence type="ECO:0000256" key="11">
    <source>
        <dbReference type="ARBA" id="ARBA00023128"/>
    </source>
</evidence>
<evidence type="ECO:0000256" key="4">
    <source>
        <dbReference type="ARBA" id="ARBA00010318"/>
    </source>
</evidence>
<evidence type="ECO:0000256" key="14">
    <source>
        <dbReference type="PROSITE-ProRule" id="PRU01198"/>
    </source>
</evidence>
<comment type="caution">
    <text evidence="17">The sequence shown here is derived from an EMBL/GenBank/DDBJ whole genome shotgun (WGS) entry which is preliminary data.</text>
</comment>
<dbReference type="AlphaFoldDB" id="A0AA39JW18"/>
<feature type="domain" description="KARI C-terminal knotted" evidence="16">
    <location>
        <begin position="279"/>
        <end position="426"/>
    </location>
</feature>
<dbReference type="PANTHER" id="PTHR21371:SF1">
    <property type="entry name" value="KETOL-ACID REDUCTOISOMERASE, MITOCHONDRIAL"/>
    <property type="match status" value="1"/>
</dbReference>
<comment type="catalytic activity">
    <reaction evidence="13">
        <text>(2R,3R)-2,3-dihydroxy-3-methylpentanoate + NADP(+) = (S)-2-ethyl-2-hydroxy-3-oxobutanoate + NADPH + H(+)</text>
        <dbReference type="Rhea" id="RHEA:13493"/>
        <dbReference type="ChEBI" id="CHEBI:15378"/>
        <dbReference type="ChEBI" id="CHEBI:49256"/>
        <dbReference type="ChEBI" id="CHEBI:49258"/>
        <dbReference type="ChEBI" id="CHEBI:57783"/>
        <dbReference type="ChEBI" id="CHEBI:58349"/>
        <dbReference type="EC" id="1.1.1.86"/>
    </reaction>
</comment>
<dbReference type="InterPro" id="IPR000506">
    <property type="entry name" value="KARI_C"/>
</dbReference>
<feature type="domain" description="KARI N-terminal Rossmann" evidence="15">
    <location>
        <begin position="71"/>
        <end position="278"/>
    </location>
</feature>
<dbReference type="InterPro" id="IPR036291">
    <property type="entry name" value="NAD(P)-bd_dom_sf"/>
</dbReference>
<dbReference type="EMBL" id="JAUEPT010000007">
    <property type="protein sequence ID" value="KAK0449977.1"/>
    <property type="molecule type" value="Genomic_DNA"/>
</dbReference>
<dbReference type="FunFam" id="1.10.1040.10:FF:000005">
    <property type="entry name" value="Ketol-acid reductoisomerase, mitochondrial"/>
    <property type="match status" value="1"/>
</dbReference>
<feature type="binding site" evidence="14">
    <location>
        <position position="287"/>
    </location>
    <ligand>
        <name>Mg(2+)</name>
        <dbReference type="ChEBI" id="CHEBI:18420"/>
        <label>1</label>
    </ligand>
</feature>
<dbReference type="SUPFAM" id="SSF48179">
    <property type="entry name" value="6-phosphogluconate dehydrogenase C-terminal domain-like"/>
    <property type="match status" value="1"/>
</dbReference>
<comment type="pathway">
    <text evidence="2">Amino-acid biosynthesis; L-valine biosynthesis; L-valine from pyruvate: step 2/4.</text>
</comment>
<keyword evidence="18" id="KW-1185">Reference proteome</keyword>
<evidence type="ECO:0000256" key="10">
    <source>
        <dbReference type="ARBA" id="ARBA00023002"/>
    </source>
</evidence>